<dbReference type="EMBL" id="JAOYOD010000001">
    <property type="protein sequence ID" value="MCV9387888.1"/>
    <property type="molecule type" value="Genomic_DNA"/>
</dbReference>
<protein>
    <submittedName>
        <fullName evidence="5">IS3 family transposase</fullName>
    </submittedName>
</protein>
<dbReference type="Proteomes" id="UP001300692">
    <property type="component" value="Unassembled WGS sequence"/>
</dbReference>
<dbReference type="InterPro" id="IPR025948">
    <property type="entry name" value="HTH-like_dom"/>
</dbReference>
<dbReference type="InterPro" id="IPR012337">
    <property type="entry name" value="RNaseH-like_sf"/>
</dbReference>
<dbReference type="Pfam" id="PF13276">
    <property type="entry name" value="HTH_21"/>
    <property type="match status" value="1"/>
</dbReference>
<dbReference type="InterPro" id="IPR036397">
    <property type="entry name" value="RNaseH_sf"/>
</dbReference>
<evidence type="ECO:0000313" key="6">
    <source>
        <dbReference type="EMBL" id="MCV9389162.1"/>
    </source>
</evidence>
<evidence type="ECO:0000313" key="7">
    <source>
        <dbReference type="Proteomes" id="UP001300692"/>
    </source>
</evidence>
<dbReference type="PANTHER" id="PTHR46889:SF4">
    <property type="entry name" value="TRANSPOSASE INSO FOR INSERTION SEQUENCE ELEMENT IS911B-RELATED"/>
    <property type="match status" value="1"/>
</dbReference>
<dbReference type="EMBL" id="JAOYOD010000001">
    <property type="protein sequence ID" value="MCV9386968.1"/>
    <property type="molecule type" value="Genomic_DNA"/>
</dbReference>
<evidence type="ECO:0000313" key="3">
    <source>
        <dbReference type="EMBL" id="MCV9385529.1"/>
    </source>
</evidence>
<dbReference type="InterPro" id="IPR050900">
    <property type="entry name" value="Transposase_IS3/IS150/IS904"/>
</dbReference>
<feature type="domain" description="Integrase catalytic" evidence="1">
    <location>
        <begin position="104"/>
        <end position="264"/>
    </location>
</feature>
<keyword evidence="7" id="KW-1185">Reference proteome</keyword>
<dbReference type="Pfam" id="PF00665">
    <property type="entry name" value="rve"/>
    <property type="match status" value="1"/>
</dbReference>
<evidence type="ECO:0000259" key="1">
    <source>
        <dbReference type="PROSITE" id="PS50994"/>
    </source>
</evidence>
<sequence>MSMAKQCKLLSLHRSGIYYKPRGESELNLKLMRMMDEHYLHHSFKGARSMHTWLTKDKGLQVSKNRVERLYYRVMGLRATQPGKHTSRRHKAHKVYPYLLRNLTVKRPNQVWAIDITYIPMKKGFMYLIAIIDLYSRYVVNWSVSNSMDADWCLNCLEEAIETHGKPEILNTDQGSQFTSEVFANFVLSQDIKLSMDGKGRAIDNAFIERLWRSVKYEKLYLNPPKDGMDLYLLVAEYFNYYNMERRHTSIENQRPIDLYQTTQKQAA</sequence>
<dbReference type="InterPro" id="IPR048020">
    <property type="entry name" value="Transpos_IS3"/>
</dbReference>
<dbReference type="SUPFAM" id="SSF53098">
    <property type="entry name" value="Ribonuclease H-like"/>
    <property type="match status" value="1"/>
</dbReference>
<organism evidence="5 7">
    <name type="scientific">Reichenbachiella ulvae</name>
    <dbReference type="NCBI Taxonomy" id="2980104"/>
    <lineage>
        <taxon>Bacteria</taxon>
        <taxon>Pseudomonadati</taxon>
        <taxon>Bacteroidota</taxon>
        <taxon>Cytophagia</taxon>
        <taxon>Cytophagales</taxon>
        <taxon>Reichenbachiellaceae</taxon>
        <taxon>Reichenbachiella</taxon>
    </lineage>
</organism>
<dbReference type="InterPro" id="IPR001584">
    <property type="entry name" value="Integrase_cat-core"/>
</dbReference>
<name>A0ABT3CW19_9BACT</name>
<evidence type="ECO:0000313" key="4">
    <source>
        <dbReference type="EMBL" id="MCV9386968.1"/>
    </source>
</evidence>
<evidence type="ECO:0000313" key="2">
    <source>
        <dbReference type="EMBL" id="MCV9385290.1"/>
    </source>
</evidence>
<dbReference type="PANTHER" id="PTHR46889">
    <property type="entry name" value="TRANSPOSASE INSF FOR INSERTION SEQUENCE IS3B-RELATED"/>
    <property type="match status" value="1"/>
</dbReference>
<dbReference type="NCBIfam" id="NF033516">
    <property type="entry name" value="transpos_IS3"/>
    <property type="match status" value="1"/>
</dbReference>
<dbReference type="RefSeq" id="WP_264136082.1">
    <property type="nucleotide sequence ID" value="NZ_JAOYOD010000001.1"/>
</dbReference>
<dbReference type="EMBL" id="JAOYOD010000001">
    <property type="protein sequence ID" value="MCV9385290.1"/>
    <property type="molecule type" value="Genomic_DNA"/>
</dbReference>
<dbReference type="PROSITE" id="PS50994">
    <property type="entry name" value="INTEGRASE"/>
    <property type="match status" value="1"/>
</dbReference>
<comment type="caution">
    <text evidence="5">The sequence shown here is derived from an EMBL/GenBank/DDBJ whole genome shotgun (WGS) entry which is preliminary data.</text>
</comment>
<accession>A0ABT3CW19</accession>
<gene>
    <name evidence="2" type="ORF">N7U62_01375</name>
    <name evidence="3" type="ORF">N7U62_02590</name>
    <name evidence="4" type="ORF">N7U62_09860</name>
    <name evidence="5" type="ORF">N7U62_14490</name>
    <name evidence="6" type="ORF">N7U62_21025</name>
</gene>
<dbReference type="EMBL" id="JAOYOD010000001">
    <property type="protein sequence ID" value="MCV9389162.1"/>
    <property type="molecule type" value="Genomic_DNA"/>
</dbReference>
<dbReference type="Gene3D" id="3.30.420.10">
    <property type="entry name" value="Ribonuclease H-like superfamily/Ribonuclease H"/>
    <property type="match status" value="1"/>
</dbReference>
<evidence type="ECO:0000313" key="5">
    <source>
        <dbReference type="EMBL" id="MCV9387888.1"/>
    </source>
</evidence>
<dbReference type="EMBL" id="JAOYOD010000001">
    <property type="protein sequence ID" value="MCV9385529.1"/>
    <property type="molecule type" value="Genomic_DNA"/>
</dbReference>
<proteinExistence type="predicted"/>
<reference evidence="5 7" key="1">
    <citation type="submission" date="2022-10" db="EMBL/GenBank/DDBJ databases">
        <title>Comparative genomics and taxonomic characterization of three novel marine species of genus Reichenbachiella exhibiting antioxidant and polysaccharide degradation activities.</title>
        <authorList>
            <person name="Muhammad N."/>
            <person name="Lee Y.-J."/>
            <person name="Ko J."/>
            <person name="Kim S.-G."/>
        </authorList>
    </citation>
    <scope>NUCLEOTIDE SEQUENCE [LARGE SCALE GENOMIC DNA]</scope>
    <source>
        <strain evidence="5 7">ABR2-5</strain>
    </source>
</reference>